<name>A0ACC8XAU1_9FIRM</name>
<reference evidence="1" key="1">
    <citation type="submission" date="2016-08" db="EMBL/GenBank/DDBJ databases">
        <authorList>
            <person name="Ngugi D.K."/>
            <person name="Miyake S."/>
            <person name="Stingl U."/>
        </authorList>
    </citation>
    <scope>NUCLEOTIDE SEQUENCE</scope>
    <source>
        <strain evidence="1">SCG-D08WGA-EpuloA1</strain>
    </source>
</reference>
<protein>
    <submittedName>
        <fullName evidence="1">Diaminopimelate decarboxylase</fullName>
    </submittedName>
</protein>
<proteinExistence type="predicted"/>
<dbReference type="Proteomes" id="UP000188637">
    <property type="component" value="Unassembled WGS sequence"/>
</dbReference>
<evidence type="ECO:0000313" key="2">
    <source>
        <dbReference type="Proteomes" id="UP000188637"/>
    </source>
</evidence>
<comment type="caution">
    <text evidence="1">The sequence shown here is derived from an EMBL/GenBank/DDBJ whole genome shotgun (WGS) entry which is preliminary data.</text>
</comment>
<organism evidence="1 2">
    <name type="scientific">Candidatus Epulonipiscium fishelsonii</name>
    <dbReference type="NCBI Taxonomy" id="77094"/>
    <lineage>
        <taxon>Bacteria</taxon>
        <taxon>Bacillati</taxon>
        <taxon>Bacillota</taxon>
        <taxon>Clostridia</taxon>
        <taxon>Lachnospirales</taxon>
        <taxon>Lachnospiraceae</taxon>
        <taxon>Candidatus Epulonipiscium</taxon>
    </lineage>
</organism>
<keyword evidence="2" id="KW-1185">Reference proteome</keyword>
<accession>A0ACC8XAU1</accession>
<dbReference type="EMBL" id="LJHD01000260">
    <property type="protein sequence ID" value="ONI39562.1"/>
    <property type="molecule type" value="Genomic_DNA"/>
</dbReference>
<evidence type="ECO:0000313" key="1">
    <source>
        <dbReference type="EMBL" id="ONI39562.1"/>
    </source>
</evidence>
<gene>
    <name evidence="1" type="ORF">AN640_01765</name>
</gene>
<sequence length="399" mass="45180">MLELIKEFGSPLYVYKEDILRQKCIEIKNLVTYKNFVPHFSVKANTNIHLLRIIREEGLHADTMSPGEIFMALQAGFTSKEIFYVPNNATKEDLKYAIDRNILTSLDSLNQLKLYCLLNPNSEVAVRFNPGVGAGHHEKVVTAGKNTKFGINLTDIEMVKVILKQYNMTLVGINQHIGSLFMDADAFIQSTKYLLKIALQFDNLKFIDLGGGFGIPYHKQNDETPLDIKKLGKKLDKMFTEFTGLYKKDIQFRIEPGRYVVCECGNLIGQITDVKENANTMYLGTDIGFNVLARPVMYNAYHDIDILSKNEDTKNTKVMTVVGNICESGDILAKDRCLPFYKNIIEDLIVVKDVGAYGYSMSSSYNTRPKCAEVLITNDKAKLIRKRETFEDILATMDV</sequence>